<dbReference type="OrthoDB" id="10379735at2759"/>
<evidence type="ECO:0000313" key="1">
    <source>
        <dbReference type="EMBL" id="PON55707.1"/>
    </source>
</evidence>
<comment type="caution">
    <text evidence="1">The sequence shown here is derived from an EMBL/GenBank/DDBJ whole genome shotgun (WGS) entry which is preliminary data.</text>
</comment>
<dbReference type="EMBL" id="JXTB01000180">
    <property type="protein sequence ID" value="PON55707.1"/>
    <property type="molecule type" value="Genomic_DNA"/>
</dbReference>
<name>A0A2P5C3S7_PARAD</name>
<reference evidence="2" key="1">
    <citation type="submission" date="2016-06" db="EMBL/GenBank/DDBJ databases">
        <title>Parallel loss of symbiosis genes in relatives of nitrogen-fixing non-legume Parasponia.</title>
        <authorList>
            <person name="Van Velzen R."/>
            <person name="Holmer R."/>
            <person name="Bu F."/>
            <person name="Rutten L."/>
            <person name="Van Zeijl A."/>
            <person name="Liu W."/>
            <person name="Santuari L."/>
            <person name="Cao Q."/>
            <person name="Sharma T."/>
            <person name="Shen D."/>
            <person name="Roswanjaya Y."/>
            <person name="Wardhani T."/>
            <person name="Kalhor M.S."/>
            <person name="Jansen J."/>
            <person name="Van den Hoogen J."/>
            <person name="Gungor B."/>
            <person name="Hartog M."/>
            <person name="Hontelez J."/>
            <person name="Verver J."/>
            <person name="Yang W.-C."/>
            <person name="Schijlen E."/>
            <person name="Repin R."/>
            <person name="Schilthuizen M."/>
            <person name="Schranz E."/>
            <person name="Heidstra R."/>
            <person name="Miyata K."/>
            <person name="Fedorova E."/>
            <person name="Kohlen W."/>
            <person name="Bisseling T."/>
            <person name="Smit S."/>
            <person name="Geurts R."/>
        </authorList>
    </citation>
    <scope>NUCLEOTIDE SEQUENCE [LARGE SCALE GENOMIC DNA]</scope>
    <source>
        <strain evidence="2">cv. WU1-14</strain>
    </source>
</reference>
<dbReference type="AlphaFoldDB" id="A0A2P5C3S7"/>
<keyword evidence="2" id="KW-1185">Reference proteome</keyword>
<gene>
    <name evidence="1" type="ORF">PanWU01x14_186590</name>
</gene>
<evidence type="ECO:0000313" key="2">
    <source>
        <dbReference type="Proteomes" id="UP000237105"/>
    </source>
</evidence>
<accession>A0A2P5C3S7</accession>
<feature type="non-terminal residue" evidence="1">
    <location>
        <position position="1"/>
    </location>
</feature>
<organism evidence="1 2">
    <name type="scientific">Parasponia andersonii</name>
    <name type="common">Sponia andersonii</name>
    <dbReference type="NCBI Taxonomy" id="3476"/>
    <lineage>
        <taxon>Eukaryota</taxon>
        <taxon>Viridiplantae</taxon>
        <taxon>Streptophyta</taxon>
        <taxon>Embryophyta</taxon>
        <taxon>Tracheophyta</taxon>
        <taxon>Spermatophyta</taxon>
        <taxon>Magnoliopsida</taxon>
        <taxon>eudicotyledons</taxon>
        <taxon>Gunneridae</taxon>
        <taxon>Pentapetalae</taxon>
        <taxon>rosids</taxon>
        <taxon>fabids</taxon>
        <taxon>Rosales</taxon>
        <taxon>Cannabaceae</taxon>
        <taxon>Parasponia</taxon>
    </lineage>
</organism>
<sequence>GLGIRLNPLRISIRGIFHKTFHSIPKFLSNPRISRHLSIMRRCPYWFSIQTLDHLRTTAPIFEFLGFTLKTLIHFPILFTLRSILLINTLKPFLLRRPRIVLRFVAIELGA</sequence>
<proteinExistence type="predicted"/>
<protein>
    <submittedName>
        <fullName evidence="1">Uncharacterized protein</fullName>
    </submittedName>
</protein>
<dbReference type="Proteomes" id="UP000237105">
    <property type="component" value="Unassembled WGS sequence"/>
</dbReference>